<proteinExistence type="predicted"/>
<dbReference type="Proteomes" id="UP000663852">
    <property type="component" value="Unassembled WGS sequence"/>
</dbReference>
<dbReference type="InterPro" id="IPR006073">
    <property type="entry name" value="GTP-bd"/>
</dbReference>
<dbReference type="Pfam" id="PF01926">
    <property type="entry name" value="MMR_HSR1"/>
    <property type="match status" value="1"/>
</dbReference>
<dbReference type="GO" id="GO:0005525">
    <property type="term" value="F:GTP binding"/>
    <property type="evidence" value="ECO:0007669"/>
    <property type="project" value="InterPro"/>
</dbReference>
<dbReference type="SUPFAM" id="SSF52540">
    <property type="entry name" value="P-loop containing nucleoside triphosphate hydrolases"/>
    <property type="match status" value="1"/>
</dbReference>
<name>A0A815AT43_ADIRI</name>
<dbReference type="CDD" id="cd00882">
    <property type="entry name" value="Ras_like_GTPase"/>
    <property type="match status" value="1"/>
</dbReference>
<evidence type="ECO:0000259" key="1">
    <source>
        <dbReference type="Pfam" id="PF01926"/>
    </source>
</evidence>
<comment type="caution">
    <text evidence="3">The sequence shown here is derived from an EMBL/GenBank/DDBJ whole genome shotgun (WGS) entry which is preliminary data.</text>
</comment>
<dbReference type="AlphaFoldDB" id="A0A815AT43"/>
<organism evidence="3 4">
    <name type="scientific">Adineta ricciae</name>
    <name type="common">Rotifer</name>
    <dbReference type="NCBI Taxonomy" id="249248"/>
    <lineage>
        <taxon>Eukaryota</taxon>
        <taxon>Metazoa</taxon>
        <taxon>Spiralia</taxon>
        <taxon>Gnathifera</taxon>
        <taxon>Rotifera</taxon>
        <taxon>Eurotatoria</taxon>
        <taxon>Bdelloidea</taxon>
        <taxon>Adinetida</taxon>
        <taxon>Adinetidae</taxon>
        <taxon>Adineta</taxon>
    </lineage>
</organism>
<sequence>MASTSVSQQLIAEPDSEFLQTNVQEAIPLQNYLRERLLDIRTRNYSNTGIADAKAIEKISSEFEILVFGPARVGKSTLIRELSGDEQIRTSAGLNACTQTTTAYADQFGVRWWDTRGIEQWTEAEARSFLKDKFLDRHILPRAAIFCRTSGALANTSVLKFLFHQFESNGIPLYFVVTRWLFLPRREQICIVDEAIDLLGGQATGIYPSKAKETNLTSQQVEIIAPSSGVGCFGSRRSPHSLLANASVPIPPPALPRYRALECKPDVSYIVPVNSCLDQLGDTATGTSFPVMNLALLRQLIIAKTCRGDDREQKLVDLYKNQMSLLSTIGYHAFEVLDDLGYGASSFGLNKKEEETYRALKQGGRNQHMATPVVKAVIDKVTSTISLPMTLVSLTRPMMLANTQH</sequence>
<dbReference type="Gene3D" id="3.40.50.300">
    <property type="entry name" value="P-loop containing nucleotide triphosphate hydrolases"/>
    <property type="match status" value="1"/>
</dbReference>
<dbReference type="OrthoDB" id="8954335at2759"/>
<protein>
    <recommendedName>
        <fullName evidence="1">G domain-containing protein</fullName>
    </recommendedName>
</protein>
<gene>
    <name evidence="2" type="ORF">EDS130_LOCUS1543</name>
    <name evidence="3" type="ORF">XAT740_LOCUS26802</name>
</gene>
<dbReference type="EMBL" id="CAJNOJ010000004">
    <property type="protein sequence ID" value="CAF0738001.1"/>
    <property type="molecule type" value="Genomic_DNA"/>
</dbReference>
<dbReference type="Proteomes" id="UP000663828">
    <property type="component" value="Unassembled WGS sequence"/>
</dbReference>
<evidence type="ECO:0000313" key="4">
    <source>
        <dbReference type="Proteomes" id="UP000663828"/>
    </source>
</evidence>
<evidence type="ECO:0000313" key="3">
    <source>
        <dbReference type="EMBL" id="CAF1261469.1"/>
    </source>
</evidence>
<dbReference type="InterPro" id="IPR027417">
    <property type="entry name" value="P-loop_NTPase"/>
</dbReference>
<reference evidence="3" key="1">
    <citation type="submission" date="2021-02" db="EMBL/GenBank/DDBJ databases">
        <authorList>
            <person name="Nowell W R."/>
        </authorList>
    </citation>
    <scope>NUCLEOTIDE SEQUENCE</scope>
</reference>
<accession>A0A815AT43</accession>
<feature type="domain" description="G" evidence="1">
    <location>
        <begin position="65"/>
        <end position="136"/>
    </location>
</feature>
<dbReference type="EMBL" id="CAJNOR010002196">
    <property type="protein sequence ID" value="CAF1261469.1"/>
    <property type="molecule type" value="Genomic_DNA"/>
</dbReference>
<evidence type="ECO:0000313" key="2">
    <source>
        <dbReference type="EMBL" id="CAF0738001.1"/>
    </source>
</evidence>
<keyword evidence="4" id="KW-1185">Reference proteome</keyword>